<dbReference type="Proteomes" id="UP000632766">
    <property type="component" value="Unassembled WGS sequence"/>
</dbReference>
<dbReference type="PANTHER" id="PTHR43685:SF2">
    <property type="entry name" value="GLYCOSYLTRANSFERASE 2-LIKE DOMAIN-CONTAINING PROTEIN"/>
    <property type="match status" value="1"/>
</dbReference>
<feature type="domain" description="Glycosyltransferase 2-like" evidence="1">
    <location>
        <begin position="3"/>
        <end position="173"/>
    </location>
</feature>
<reference evidence="2 3" key="1">
    <citation type="journal article" date="2021" name="Int. J. Syst. Evol. Microbiol.">
        <title>Amazonocrinis nigriterrae gen. nov., sp. nov., Atlanticothrix silvestris gen. nov., sp. nov. and Dendronalium phyllosphericum gen. nov., sp. nov., nostocacean cyanobacteria from Brazilian environments.</title>
        <authorList>
            <person name="Alvarenga D.O."/>
            <person name="Andreote A.P.D."/>
            <person name="Branco L.H.Z."/>
            <person name="Delbaje E."/>
            <person name="Cruz R.B."/>
            <person name="Varani A.M."/>
            <person name="Fiore M.F."/>
        </authorList>
    </citation>
    <scope>NUCLEOTIDE SEQUENCE [LARGE SCALE GENOMIC DNA]</scope>
    <source>
        <strain evidence="2 3">CENA67</strain>
    </source>
</reference>
<dbReference type="PANTHER" id="PTHR43685">
    <property type="entry name" value="GLYCOSYLTRANSFERASE"/>
    <property type="match status" value="1"/>
</dbReference>
<keyword evidence="3" id="KW-1185">Reference proteome</keyword>
<protein>
    <submittedName>
        <fullName evidence="2">Glycosyltransferase family 2 protein</fullName>
    </submittedName>
</protein>
<dbReference type="InterPro" id="IPR029044">
    <property type="entry name" value="Nucleotide-diphossugar_trans"/>
</dbReference>
<proteinExistence type="predicted"/>
<dbReference type="CDD" id="cd00761">
    <property type="entry name" value="Glyco_tranf_GTA_type"/>
    <property type="match status" value="1"/>
</dbReference>
<dbReference type="InterPro" id="IPR001173">
    <property type="entry name" value="Glyco_trans_2-like"/>
</dbReference>
<dbReference type="EMBL" id="JAECZC010000028">
    <property type="protein sequence ID" value="MBH8563673.1"/>
    <property type="molecule type" value="Genomic_DNA"/>
</dbReference>
<gene>
    <name evidence="2" type="ORF">I8748_15990</name>
</gene>
<accession>A0A8J7HTX6</accession>
<evidence type="ECO:0000313" key="3">
    <source>
        <dbReference type="Proteomes" id="UP000632766"/>
    </source>
</evidence>
<dbReference type="Gene3D" id="3.90.550.10">
    <property type="entry name" value="Spore Coat Polysaccharide Biosynthesis Protein SpsA, Chain A"/>
    <property type="match status" value="1"/>
</dbReference>
<comment type="caution">
    <text evidence="2">The sequence shown here is derived from an EMBL/GenBank/DDBJ whole genome shotgun (WGS) entry which is preliminary data.</text>
</comment>
<organism evidence="2 3">
    <name type="scientific">Amazonocrinis nigriterrae CENA67</name>
    <dbReference type="NCBI Taxonomy" id="2794033"/>
    <lineage>
        <taxon>Bacteria</taxon>
        <taxon>Bacillati</taxon>
        <taxon>Cyanobacteriota</taxon>
        <taxon>Cyanophyceae</taxon>
        <taxon>Nostocales</taxon>
        <taxon>Nostocaceae</taxon>
        <taxon>Amazonocrinis</taxon>
        <taxon>Amazonocrinis nigriterrae</taxon>
    </lineage>
</organism>
<dbReference type="InterPro" id="IPR050834">
    <property type="entry name" value="Glycosyltransf_2"/>
</dbReference>
<dbReference type="RefSeq" id="WP_198125542.1">
    <property type="nucleotide sequence ID" value="NZ_JAECZC010000028.1"/>
</dbReference>
<sequence>MDIIICTYNNAALLERTLAAISRQKVSQNYHWTVTVVDNNCVDETPAIVEKFIRANTIPGLHRIVEKRQGLTYARICGITNTTSEWIAFVDDDCVISEDWVENAIKFASSHPGCGAFGGKVVLDWEVTPSPVINKYSRTFAAFNLGESSKQLTRSNFHIPGAGLVVRRTALEKSGWLVQQFLTGRAGTKLTAGDDSEIVLRILNAGYELWYTPDCLLHHFIPARRITEKYLIDMNYGFGIAAPYIASLRWNRSYLMWLAVSIIRILKYLGETLVSAIAALINSDKKIEALITWKWTKGQLDSLLTILMMRGEERKTWLTVFN</sequence>
<dbReference type="SUPFAM" id="SSF53448">
    <property type="entry name" value="Nucleotide-diphospho-sugar transferases"/>
    <property type="match status" value="1"/>
</dbReference>
<evidence type="ECO:0000313" key="2">
    <source>
        <dbReference type="EMBL" id="MBH8563673.1"/>
    </source>
</evidence>
<dbReference type="Pfam" id="PF00535">
    <property type="entry name" value="Glycos_transf_2"/>
    <property type="match status" value="1"/>
</dbReference>
<name>A0A8J7HTX6_9NOST</name>
<evidence type="ECO:0000259" key="1">
    <source>
        <dbReference type="Pfam" id="PF00535"/>
    </source>
</evidence>
<dbReference type="AlphaFoldDB" id="A0A8J7HTX6"/>